<dbReference type="Gene3D" id="1.20.58.1000">
    <property type="entry name" value="Metal-sensitive repressor, helix protomer"/>
    <property type="match status" value="1"/>
</dbReference>
<sequence length="113" mass="13066">MCRYHSDKKQITNELKVAHGMIKKSLVLLARNSSSLEILKHSKQAEGRLQKICSMILSNHIHHCILPIRRQKDIKDPINKLLESFRLVQKYNLTITNSYTHLTQVCRPSSCNS</sequence>
<protein>
    <submittedName>
        <fullName evidence="1">Uncharacterized protein</fullName>
    </submittedName>
</protein>
<gene>
    <name evidence="1" type="ORF">AUJ73_00790</name>
</gene>
<dbReference type="GO" id="GO:0045892">
    <property type="term" value="P:negative regulation of DNA-templated transcription"/>
    <property type="evidence" value="ECO:0007669"/>
    <property type="project" value="UniProtKB-ARBA"/>
</dbReference>
<dbReference type="AlphaFoldDB" id="A0A1J4TVV8"/>
<dbReference type="GO" id="GO:0003677">
    <property type="term" value="F:DNA binding"/>
    <property type="evidence" value="ECO:0007669"/>
    <property type="project" value="InterPro"/>
</dbReference>
<evidence type="ECO:0000313" key="1">
    <source>
        <dbReference type="EMBL" id="OIO15337.1"/>
    </source>
</evidence>
<name>A0A1J4TVV8_9BACT</name>
<proteinExistence type="predicted"/>
<comment type="caution">
    <text evidence="1">The sequence shown here is derived from an EMBL/GenBank/DDBJ whole genome shotgun (WGS) entry which is preliminary data.</text>
</comment>
<reference evidence="1 2" key="1">
    <citation type="journal article" date="2016" name="Environ. Microbiol.">
        <title>Genomic resolution of a cold subsurface aquifer community provides metabolic insights for novel microbes adapted to high CO concentrations.</title>
        <authorList>
            <person name="Probst A.J."/>
            <person name="Castelle C.J."/>
            <person name="Singh A."/>
            <person name="Brown C.T."/>
            <person name="Anantharaman K."/>
            <person name="Sharon I."/>
            <person name="Hug L.A."/>
            <person name="Burstein D."/>
            <person name="Emerson J.B."/>
            <person name="Thomas B.C."/>
            <person name="Banfield J.F."/>
        </authorList>
    </citation>
    <scope>NUCLEOTIDE SEQUENCE [LARGE SCALE GENOMIC DNA]</scope>
    <source>
        <strain evidence="1">CG1_02_37_22</strain>
    </source>
</reference>
<dbReference type="EMBL" id="MNUY01000012">
    <property type="protein sequence ID" value="OIO15337.1"/>
    <property type="molecule type" value="Genomic_DNA"/>
</dbReference>
<dbReference type="Proteomes" id="UP000183120">
    <property type="component" value="Unassembled WGS sequence"/>
</dbReference>
<accession>A0A1J4TVV8</accession>
<dbReference type="InterPro" id="IPR003735">
    <property type="entry name" value="Metal_Tscrpt_repr"/>
</dbReference>
<dbReference type="GO" id="GO:0046872">
    <property type="term" value="F:metal ion binding"/>
    <property type="evidence" value="ECO:0007669"/>
    <property type="project" value="InterPro"/>
</dbReference>
<dbReference type="Pfam" id="PF02583">
    <property type="entry name" value="Trns_repr_metal"/>
    <property type="match status" value="1"/>
</dbReference>
<dbReference type="InterPro" id="IPR038390">
    <property type="entry name" value="Metal_Tscrpt_repr_sf"/>
</dbReference>
<evidence type="ECO:0000313" key="2">
    <source>
        <dbReference type="Proteomes" id="UP000183120"/>
    </source>
</evidence>
<organism evidence="1 2">
    <name type="scientific">Candidatus Gottesmanbacteria bacterium CG1_02_37_22</name>
    <dbReference type="NCBI Taxonomy" id="1805209"/>
    <lineage>
        <taxon>Bacteria</taxon>
        <taxon>Candidatus Gottesmaniibacteriota</taxon>
    </lineage>
</organism>
<dbReference type="STRING" id="1805209.AUJ73_00790"/>